<accession>A0A7H0GI79</accession>
<dbReference type="RefSeq" id="WP_187723674.1">
    <property type="nucleotide sequence ID" value="NZ_CP060783.1"/>
</dbReference>
<feature type="transmembrane region" description="Helical" evidence="1">
    <location>
        <begin position="149"/>
        <end position="168"/>
    </location>
</feature>
<organism evidence="2 3">
    <name type="scientific">Diaphorobacter aerolatus</name>
    <dbReference type="NCBI Taxonomy" id="1288495"/>
    <lineage>
        <taxon>Bacteria</taxon>
        <taxon>Pseudomonadati</taxon>
        <taxon>Pseudomonadota</taxon>
        <taxon>Betaproteobacteria</taxon>
        <taxon>Burkholderiales</taxon>
        <taxon>Comamonadaceae</taxon>
        <taxon>Diaphorobacter</taxon>
    </lineage>
</organism>
<feature type="transmembrane region" description="Helical" evidence="1">
    <location>
        <begin position="20"/>
        <end position="41"/>
    </location>
</feature>
<reference evidence="2 3" key="1">
    <citation type="submission" date="2020-08" db="EMBL/GenBank/DDBJ databases">
        <title>Genome sequence of Diaphorobacter aerolatus KACC 16536T.</title>
        <authorList>
            <person name="Hyun D.-W."/>
            <person name="Bae J.-W."/>
        </authorList>
    </citation>
    <scope>NUCLEOTIDE SEQUENCE [LARGE SCALE GENOMIC DNA]</scope>
    <source>
        <strain evidence="2 3">KACC 16536</strain>
    </source>
</reference>
<dbReference type="KEGG" id="daer:H9K75_18095"/>
<sequence length="414" mass="44055">MNPPQPIPDATAARGWLHSVGGAAVWTLAQHLSFFACAWWVSWWAGAERFGAFGQGLALSAMLAAAVTFRLEYAGQLERRERRAAALFSLAGAGAAVCTAVLLIVLALSRQWTDVPAWLWAGACALLPQSGVLVLAARVARRGNVVKAAALRSLPALLMVLLLVLAWMIGRESWIEWTIPLAAWLGWLAAFWGSRSRHVAAVRQPAAARVARFHLRFVRAELPGFLLNAAANHGQVLLIGMLAGDALAGTAALGLRIAMLPTSVFGLALADRLRARVVALGRTRELPALVRLAIKRMTGLSLMVHAIGAIAVPWVLPWLFPAQGPVLVTMVLLLLPLGAIRLVASPLAFTLPWRGWLGWSLIGQCLLFACALLSVVLGLPVAGLGGVAAAYAISASLVYLAYLLASLKAIRMDT</sequence>
<feature type="transmembrane region" description="Helical" evidence="1">
    <location>
        <begin position="118"/>
        <end position="137"/>
    </location>
</feature>
<keyword evidence="3" id="KW-1185">Reference proteome</keyword>
<gene>
    <name evidence="2" type="ORF">H9K75_18095</name>
</gene>
<dbReference type="Proteomes" id="UP000516028">
    <property type="component" value="Chromosome"/>
</dbReference>
<keyword evidence="1" id="KW-0472">Membrane</keyword>
<feature type="transmembrane region" description="Helical" evidence="1">
    <location>
        <begin position="356"/>
        <end position="377"/>
    </location>
</feature>
<keyword evidence="1" id="KW-0812">Transmembrane</keyword>
<feature type="transmembrane region" description="Helical" evidence="1">
    <location>
        <begin position="85"/>
        <end position="106"/>
    </location>
</feature>
<keyword evidence="1" id="KW-1133">Transmembrane helix</keyword>
<name>A0A7H0GI79_9BURK</name>
<evidence type="ECO:0000313" key="3">
    <source>
        <dbReference type="Proteomes" id="UP000516028"/>
    </source>
</evidence>
<feature type="transmembrane region" description="Helical" evidence="1">
    <location>
        <begin position="300"/>
        <end position="320"/>
    </location>
</feature>
<feature type="transmembrane region" description="Helical" evidence="1">
    <location>
        <begin position="383"/>
        <end position="405"/>
    </location>
</feature>
<evidence type="ECO:0000313" key="2">
    <source>
        <dbReference type="EMBL" id="QNP47995.1"/>
    </source>
</evidence>
<feature type="transmembrane region" description="Helical" evidence="1">
    <location>
        <begin position="326"/>
        <end position="344"/>
    </location>
</feature>
<evidence type="ECO:0000256" key="1">
    <source>
        <dbReference type="SAM" id="Phobius"/>
    </source>
</evidence>
<evidence type="ECO:0008006" key="4">
    <source>
        <dbReference type="Google" id="ProtNLM"/>
    </source>
</evidence>
<dbReference type="AlphaFoldDB" id="A0A7H0GI79"/>
<protein>
    <recommendedName>
        <fullName evidence="4">Oligosaccharide flippase family protein</fullName>
    </recommendedName>
</protein>
<dbReference type="EMBL" id="CP060783">
    <property type="protein sequence ID" value="QNP47995.1"/>
    <property type="molecule type" value="Genomic_DNA"/>
</dbReference>
<feature type="transmembrane region" description="Helical" evidence="1">
    <location>
        <begin position="53"/>
        <end position="73"/>
    </location>
</feature>
<proteinExistence type="predicted"/>
<feature type="transmembrane region" description="Helical" evidence="1">
    <location>
        <begin position="174"/>
        <end position="193"/>
    </location>
</feature>